<feature type="domain" description="Insertion element IS150 protein InsJ-like helix-turn-helix" evidence="2">
    <location>
        <begin position="17"/>
        <end position="65"/>
    </location>
</feature>
<proteinExistence type="predicted"/>
<evidence type="ECO:0000256" key="1">
    <source>
        <dbReference type="SAM" id="MobiDB-lite"/>
    </source>
</evidence>
<dbReference type="Pfam" id="PF13518">
    <property type="entry name" value="HTH_28"/>
    <property type="match status" value="1"/>
</dbReference>
<dbReference type="SUPFAM" id="SSF46689">
    <property type="entry name" value="Homeodomain-like"/>
    <property type="match status" value="1"/>
</dbReference>
<evidence type="ECO:0000313" key="3">
    <source>
        <dbReference type="EMBL" id="TSE05837.1"/>
    </source>
</evidence>
<feature type="compositionally biased region" description="Basic residues" evidence="1">
    <location>
        <begin position="76"/>
        <end position="91"/>
    </location>
</feature>
<keyword evidence="4" id="KW-1185">Reference proteome</keyword>
<dbReference type="InterPro" id="IPR009057">
    <property type="entry name" value="Homeodomain-like_sf"/>
</dbReference>
<dbReference type="EMBL" id="PNOT02000244">
    <property type="protein sequence ID" value="TSE05837.1"/>
    <property type="molecule type" value="Genomic_DNA"/>
</dbReference>
<evidence type="ECO:0000313" key="4">
    <source>
        <dbReference type="Proteomes" id="UP000235507"/>
    </source>
</evidence>
<dbReference type="Proteomes" id="UP000235507">
    <property type="component" value="Unassembled WGS sequence"/>
</dbReference>
<accession>A0A8T9ALB1</accession>
<reference evidence="3" key="1">
    <citation type="submission" date="2019-07" db="EMBL/GenBank/DDBJ databases">
        <title>Mesorhizobum intechiensis sp. nov. isolated from nodules of Lotus tenuis growing in lowlands of the Flooding Pampa, Argentina.</title>
        <authorList>
            <person name="Estrella M.J."/>
            <person name="Torres Tejerizo G.A."/>
            <person name="Cumpa Velazquez L.M."/>
            <person name="Fontana F."/>
            <person name="Hansen L."/>
            <person name="Pistorio M."/>
            <person name="Sannazzaro A.I."/>
        </authorList>
    </citation>
    <scope>NUCLEOTIDE SEQUENCE</scope>
    <source>
        <strain evidence="3">BD68</strain>
    </source>
</reference>
<evidence type="ECO:0000259" key="2">
    <source>
        <dbReference type="Pfam" id="PF13518"/>
    </source>
</evidence>
<organism evidence="3 4">
    <name type="scientific">Mesorhizobium intechi</name>
    <dbReference type="NCBI Taxonomy" id="537601"/>
    <lineage>
        <taxon>Bacteria</taxon>
        <taxon>Pseudomonadati</taxon>
        <taxon>Pseudomonadota</taxon>
        <taxon>Alphaproteobacteria</taxon>
        <taxon>Hyphomicrobiales</taxon>
        <taxon>Phyllobacteriaceae</taxon>
        <taxon>Mesorhizobium</taxon>
    </lineage>
</organism>
<dbReference type="AlphaFoldDB" id="A0A8T9ALB1"/>
<sequence>MGNWGIAGRQRVIDEDQKLKLLQRMEAGETVSTLADEVGISRQRLYEWRDHLRLRGNLTSRRRGGPARSQELTGPRRCRAQSTRRHLRKRR</sequence>
<name>A0A8T9ALB1_9HYPH</name>
<dbReference type="InterPro" id="IPR055247">
    <property type="entry name" value="InsJ-like_HTH"/>
</dbReference>
<comment type="caution">
    <text evidence="3">The sequence shown here is derived from an EMBL/GenBank/DDBJ whole genome shotgun (WGS) entry which is preliminary data.</text>
</comment>
<protein>
    <submittedName>
        <fullName evidence="3">Helix-turn-helix domain-containing protein</fullName>
    </submittedName>
</protein>
<gene>
    <name evidence="3" type="ORF">C1D09_021750</name>
</gene>
<feature type="region of interest" description="Disordered" evidence="1">
    <location>
        <begin position="57"/>
        <end position="91"/>
    </location>
</feature>
<dbReference type="OrthoDB" id="7960163at2"/>